<evidence type="ECO:0000313" key="4">
    <source>
        <dbReference type="EMBL" id="EHR51943.1"/>
    </source>
</evidence>
<name>H5X0U3_9PSEU</name>
<evidence type="ECO:0000256" key="1">
    <source>
        <dbReference type="SAM" id="MobiDB-lite"/>
    </source>
</evidence>
<dbReference type="AlphaFoldDB" id="H5X0U3"/>
<accession>H5X0U3</accession>
<evidence type="ECO:0000259" key="3">
    <source>
        <dbReference type="Pfam" id="PF01476"/>
    </source>
</evidence>
<organism evidence="4 5">
    <name type="scientific">Saccharomonospora marina XMU15</name>
    <dbReference type="NCBI Taxonomy" id="882083"/>
    <lineage>
        <taxon>Bacteria</taxon>
        <taxon>Bacillati</taxon>
        <taxon>Actinomycetota</taxon>
        <taxon>Actinomycetes</taxon>
        <taxon>Pseudonocardiales</taxon>
        <taxon>Pseudonocardiaceae</taxon>
        <taxon>Saccharomonospora</taxon>
    </lineage>
</organism>
<sequence>MSVLVGGRAREIWHVRCATTPRARRVEPVRPPTRPPLVPGGGRQRALGRCEVRPSAPPRWLWLVALAVAVAAVVAGLGLLAGTMNGAATEVGTGHAPPRTTVVALAPGDTLTDVAARYTSGGELSAVVEHIKRLNGLSGAEIWAGMPLVVPVGD</sequence>
<feature type="domain" description="LysM" evidence="3">
    <location>
        <begin position="107"/>
        <end position="151"/>
    </location>
</feature>
<dbReference type="eggNOG" id="COG1388">
    <property type="taxonomic scope" value="Bacteria"/>
</dbReference>
<evidence type="ECO:0000256" key="2">
    <source>
        <dbReference type="SAM" id="Phobius"/>
    </source>
</evidence>
<keyword evidence="2" id="KW-0472">Membrane</keyword>
<dbReference type="InterPro" id="IPR018392">
    <property type="entry name" value="LysM"/>
</dbReference>
<dbReference type="HOGENOM" id="CLU_143303_0_0_11"/>
<keyword evidence="2" id="KW-0812">Transmembrane</keyword>
<evidence type="ECO:0000313" key="5">
    <source>
        <dbReference type="Proteomes" id="UP000004926"/>
    </source>
</evidence>
<dbReference type="Proteomes" id="UP000004926">
    <property type="component" value="Chromosome"/>
</dbReference>
<dbReference type="STRING" id="882083.SacmaDRAFT_3730"/>
<dbReference type="EMBL" id="CM001439">
    <property type="protein sequence ID" value="EHR51943.1"/>
    <property type="molecule type" value="Genomic_DNA"/>
</dbReference>
<feature type="region of interest" description="Disordered" evidence="1">
    <location>
        <begin position="25"/>
        <end position="44"/>
    </location>
</feature>
<feature type="compositionally biased region" description="Pro residues" evidence="1">
    <location>
        <begin position="29"/>
        <end position="38"/>
    </location>
</feature>
<reference evidence="4 5" key="1">
    <citation type="journal article" date="2012" name="Stand. Genomic Sci.">
        <title>Genome sequence of the ocean sediment bacterium Saccharomonospora marina type strain (XMU15(T)).</title>
        <authorList>
            <person name="Klenk H.P."/>
            <person name="Lu M."/>
            <person name="Lucas S."/>
            <person name="Lapidus A."/>
            <person name="Copeland A."/>
            <person name="Pitluck S."/>
            <person name="Goodwin L.A."/>
            <person name="Han C."/>
            <person name="Tapia R."/>
            <person name="Brambilla E.M."/>
            <person name="Potter G."/>
            <person name="Land M."/>
            <person name="Ivanova N."/>
            <person name="Rohde M."/>
            <person name="Goker M."/>
            <person name="Detter J.C."/>
            <person name="Li W.J."/>
            <person name="Kyrpides N.C."/>
            <person name="Woyke T."/>
        </authorList>
    </citation>
    <scope>NUCLEOTIDE SEQUENCE [LARGE SCALE GENOMIC DNA]</scope>
    <source>
        <strain evidence="4 5">XMU15</strain>
    </source>
</reference>
<dbReference type="Gene3D" id="3.10.350.10">
    <property type="entry name" value="LysM domain"/>
    <property type="match status" value="1"/>
</dbReference>
<keyword evidence="5" id="KW-1185">Reference proteome</keyword>
<protein>
    <submittedName>
        <fullName evidence="4">LysM domain-containing protein</fullName>
    </submittedName>
</protein>
<proteinExistence type="predicted"/>
<dbReference type="InterPro" id="IPR036779">
    <property type="entry name" value="LysM_dom_sf"/>
</dbReference>
<dbReference type="Pfam" id="PF01476">
    <property type="entry name" value="LysM"/>
    <property type="match status" value="1"/>
</dbReference>
<gene>
    <name evidence="4" type="ORF">SacmaDRAFT_3730</name>
</gene>
<feature type="transmembrane region" description="Helical" evidence="2">
    <location>
        <begin position="60"/>
        <end position="80"/>
    </location>
</feature>
<keyword evidence="2" id="KW-1133">Transmembrane helix</keyword>